<protein>
    <submittedName>
        <fullName evidence="2">Uncharacterized protein</fullName>
    </submittedName>
</protein>
<feature type="compositionally biased region" description="Low complexity" evidence="1">
    <location>
        <begin position="112"/>
        <end position="124"/>
    </location>
</feature>
<feature type="compositionally biased region" description="Polar residues" evidence="1">
    <location>
        <begin position="235"/>
        <end position="255"/>
    </location>
</feature>
<comment type="caution">
    <text evidence="2">The sequence shown here is derived from an EMBL/GenBank/DDBJ whole genome shotgun (WGS) entry which is preliminary data.</text>
</comment>
<evidence type="ECO:0000313" key="3">
    <source>
        <dbReference type="Proteomes" id="UP001234178"/>
    </source>
</evidence>
<dbReference type="Proteomes" id="UP001234178">
    <property type="component" value="Unassembled WGS sequence"/>
</dbReference>
<accession>A0ABQ9ZZA9</accession>
<keyword evidence="3" id="KW-1185">Reference proteome</keyword>
<sequence length="628" mass="69510">MKPIRPIAEHKTIEFHCRKTICTNKHRLHSTCKISKKMGRLFAVFLLFAIFNVPTLTAHQLDIQVGIDPNRPLALYEGPKTYRRDARGRPFKSIILTSSKLFGIGSNLLRDSSTSSSTTSTTTTIPPLPPRSPLNVDQRLKPFIVTSRPFGFANPASNLLRESTTTSTTTPSPLVDKATPTIPFFSISCTVGSSCSQIISARQTQTAKPTFKPYTKEEIDKFRGGLGSRFPPKLGSSSVNFQRPNVSTTEKPSTEKLNSLWRIRTTLPPIPTITSSTTTTRPNPVKSKPVDNWSSGWKWPTQIESAASEGHKQDEIESSNQRVESGTSKWAVVKPSPQGFQKNQTVFSGHPVRTNIFSANPYSAKEKHDNVKGSSVIHRPEGNMKIPDTAGSNHASWLSLLAASLSVLHNQNHSKRPNSHLQETRTPPPPLPHSAPFPMKTTSRPFKLRPGSSVAPVEQDRWHSLALTNKEEENSLIESKNPSAVVGYSISLPENEENYRHHEVISSKGNKISLITGALNRNKQTQNSVKAVQSNQHKVNSANLPPEVSVSSHVIGLRIKPKSLGGNAFIEHVQGTALETDGENVNLSDLIMKHELPQRPARFLPHRQRSFVTFDEKSGWRPVRFPNA</sequence>
<evidence type="ECO:0000313" key="2">
    <source>
        <dbReference type="EMBL" id="KAK4018243.1"/>
    </source>
</evidence>
<organism evidence="2 3">
    <name type="scientific">Daphnia magna</name>
    <dbReference type="NCBI Taxonomy" id="35525"/>
    <lineage>
        <taxon>Eukaryota</taxon>
        <taxon>Metazoa</taxon>
        <taxon>Ecdysozoa</taxon>
        <taxon>Arthropoda</taxon>
        <taxon>Crustacea</taxon>
        <taxon>Branchiopoda</taxon>
        <taxon>Diplostraca</taxon>
        <taxon>Cladocera</taxon>
        <taxon>Anomopoda</taxon>
        <taxon>Daphniidae</taxon>
        <taxon>Daphnia</taxon>
    </lineage>
</organism>
<feature type="region of interest" description="Disordered" evidence="1">
    <location>
        <begin position="412"/>
        <end position="458"/>
    </location>
</feature>
<reference evidence="2 3" key="1">
    <citation type="journal article" date="2023" name="Nucleic Acids Res.">
        <title>The hologenome of Daphnia magna reveals possible DNA methylation and microbiome-mediated evolution of the host genome.</title>
        <authorList>
            <person name="Chaturvedi A."/>
            <person name="Li X."/>
            <person name="Dhandapani V."/>
            <person name="Marshall H."/>
            <person name="Kissane S."/>
            <person name="Cuenca-Cambronero M."/>
            <person name="Asole G."/>
            <person name="Calvet F."/>
            <person name="Ruiz-Romero M."/>
            <person name="Marangio P."/>
            <person name="Guigo R."/>
            <person name="Rago D."/>
            <person name="Mirbahai L."/>
            <person name="Eastwood N."/>
            <person name="Colbourne J.K."/>
            <person name="Zhou J."/>
            <person name="Mallon E."/>
            <person name="Orsini L."/>
        </authorList>
    </citation>
    <scope>NUCLEOTIDE SEQUENCE [LARGE SCALE GENOMIC DNA]</scope>
    <source>
        <strain evidence="2">LRV0_1</strain>
    </source>
</reference>
<feature type="region of interest" description="Disordered" evidence="1">
    <location>
        <begin position="111"/>
        <end position="133"/>
    </location>
</feature>
<evidence type="ECO:0000256" key="1">
    <source>
        <dbReference type="SAM" id="MobiDB-lite"/>
    </source>
</evidence>
<name>A0ABQ9ZZA9_9CRUS</name>
<feature type="compositionally biased region" description="Pro residues" evidence="1">
    <location>
        <begin position="426"/>
        <end position="435"/>
    </location>
</feature>
<feature type="region of interest" description="Disordered" evidence="1">
    <location>
        <begin position="269"/>
        <end position="297"/>
    </location>
</feature>
<feature type="compositionally biased region" description="Low complexity" evidence="1">
    <location>
        <begin position="269"/>
        <end position="282"/>
    </location>
</feature>
<gene>
    <name evidence="2" type="ORF">OUZ56_000309</name>
</gene>
<dbReference type="EMBL" id="JAOYFB010000036">
    <property type="protein sequence ID" value="KAK4018243.1"/>
    <property type="molecule type" value="Genomic_DNA"/>
</dbReference>
<proteinExistence type="predicted"/>
<feature type="region of interest" description="Disordered" evidence="1">
    <location>
        <begin position="233"/>
        <end position="255"/>
    </location>
</feature>